<dbReference type="SUPFAM" id="SSF50475">
    <property type="entry name" value="FMN-binding split barrel"/>
    <property type="match status" value="1"/>
</dbReference>
<dbReference type="GO" id="GO:0070967">
    <property type="term" value="F:coenzyme F420 binding"/>
    <property type="evidence" value="ECO:0007669"/>
    <property type="project" value="TreeGrafter"/>
</dbReference>
<dbReference type="KEGG" id="nah:F5544_18360"/>
<feature type="domain" description="Pyridoxamine 5'-phosphate oxidase N-terminal" evidence="3">
    <location>
        <begin position="34"/>
        <end position="154"/>
    </location>
</feature>
<organism evidence="4 5">
    <name type="scientific">Nocardia arthritidis</name>
    <dbReference type="NCBI Taxonomy" id="228602"/>
    <lineage>
        <taxon>Bacteria</taxon>
        <taxon>Bacillati</taxon>
        <taxon>Actinomycetota</taxon>
        <taxon>Actinomycetes</taxon>
        <taxon>Mycobacteriales</taxon>
        <taxon>Nocardiaceae</taxon>
        <taxon>Nocardia</taxon>
    </lineage>
</organism>
<dbReference type="InterPro" id="IPR052019">
    <property type="entry name" value="F420H2_bilvrd_red/Heme_oxyg"/>
</dbReference>
<evidence type="ECO:0000256" key="2">
    <source>
        <dbReference type="SAM" id="MobiDB-lite"/>
    </source>
</evidence>
<keyword evidence="5" id="KW-1185">Reference proteome</keyword>
<feature type="region of interest" description="Disordered" evidence="2">
    <location>
        <begin position="1"/>
        <end position="28"/>
    </location>
</feature>
<dbReference type="InterPro" id="IPR012349">
    <property type="entry name" value="Split_barrel_FMN-bd"/>
</dbReference>
<name>A0A6G9YES7_9NOCA</name>
<evidence type="ECO:0000313" key="5">
    <source>
        <dbReference type="Proteomes" id="UP000503540"/>
    </source>
</evidence>
<gene>
    <name evidence="4" type="ORF">F5544_18360</name>
</gene>
<dbReference type="GO" id="GO:0016627">
    <property type="term" value="F:oxidoreductase activity, acting on the CH-CH group of donors"/>
    <property type="evidence" value="ECO:0007669"/>
    <property type="project" value="TreeGrafter"/>
</dbReference>
<dbReference type="InterPro" id="IPR019920">
    <property type="entry name" value="F420-binding_dom_put"/>
</dbReference>
<dbReference type="AlphaFoldDB" id="A0A6G9YES7"/>
<dbReference type="RefSeq" id="WP_167474339.1">
    <property type="nucleotide sequence ID" value="NZ_CP046172.1"/>
</dbReference>
<dbReference type="EMBL" id="CP046172">
    <property type="protein sequence ID" value="QIS11546.1"/>
    <property type="molecule type" value="Genomic_DNA"/>
</dbReference>
<proteinExistence type="predicted"/>
<dbReference type="Proteomes" id="UP000503540">
    <property type="component" value="Chromosome"/>
</dbReference>
<dbReference type="PANTHER" id="PTHR35176">
    <property type="entry name" value="HEME OXYGENASE HI_0854-RELATED"/>
    <property type="match status" value="1"/>
</dbReference>
<evidence type="ECO:0000256" key="1">
    <source>
        <dbReference type="ARBA" id="ARBA00023002"/>
    </source>
</evidence>
<dbReference type="GO" id="GO:0005829">
    <property type="term" value="C:cytosol"/>
    <property type="evidence" value="ECO:0007669"/>
    <property type="project" value="TreeGrafter"/>
</dbReference>
<dbReference type="Gene3D" id="2.30.110.10">
    <property type="entry name" value="Electron Transport, Fmn-binding Protein, Chain A"/>
    <property type="match status" value="1"/>
</dbReference>
<sequence>MAESRNTADDLDDINRRTRHGNTRPATISSSHTDILYKKGFAHLASLGPDGEPQSHPVWFDFDAAHGRLLVSTGTDRQKYRNIQRDPRVSVSILDPDDPYRYLEVRGRVVKIEPDPEKAFLDQLARKYLDLDTYPYEQRRNVERVILHIQPAHVIA</sequence>
<dbReference type="PANTHER" id="PTHR35176:SF6">
    <property type="entry name" value="HEME OXYGENASE HI_0854-RELATED"/>
    <property type="match status" value="1"/>
</dbReference>
<keyword evidence="1" id="KW-0560">Oxidoreductase</keyword>
<accession>A0A6G9YES7</accession>
<evidence type="ECO:0000259" key="3">
    <source>
        <dbReference type="Pfam" id="PF01243"/>
    </source>
</evidence>
<protein>
    <submittedName>
        <fullName evidence="4">TIGR03618 family F420-dependent PPOX class oxidoreductase</fullName>
    </submittedName>
</protein>
<dbReference type="Pfam" id="PF01243">
    <property type="entry name" value="PNPOx_N"/>
    <property type="match status" value="1"/>
</dbReference>
<evidence type="ECO:0000313" key="4">
    <source>
        <dbReference type="EMBL" id="QIS11546.1"/>
    </source>
</evidence>
<reference evidence="4 5" key="1">
    <citation type="journal article" date="2019" name="ACS Chem. Biol.">
        <title>Identification and Mobilization of a Cryptic Antibiotic Biosynthesis Gene Locus from a Human-Pathogenic Nocardia Isolate.</title>
        <authorList>
            <person name="Herisse M."/>
            <person name="Ishida K."/>
            <person name="Porter J.L."/>
            <person name="Howden B."/>
            <person name="Hertweck C."/>
            <person name="Stinear T.P."/>
            <person name="Pidot S.J."/>
        </authorList>
    </citation>
    <scope>NUCLEOTIDE SEQUENCE [LARGE SCALE GENOMIC DNA]</scope>
    <source>
        <strain evidence="4 5">AUSMDU00012717</strain>
    </source>
</reference>
<dbReference type="InterPro" id="IPR011576">
    <property type="entry name" value="Pyridox_Oxase_N"/>
</dbReference>
<dbReference type="NCBIfam" id="TIGR03618">
    <property type="entry name" value="Rv1155_F420"/>
    <property type="match status" value="1"/>
</dbReference>